<dbReference type="GeneID" id="102804472"/>
<reference evidence="3 4" key="1">
    <citation type="submission" date="2025-05" db="UniProtKB">
        <authorList>
            <consortium name="RefSeq"/>
        </authorList>
    </citation>
    <scope>IDENTIFICATION</scope>
    <source>
        <tissue evidence="3 4">Testes</tissue>
    </source>
</reference>
<gene>
    <name evidence="3 4" type="primary">LOC102804472</name>
</gene>
<feature type="compositionally biased region" description="Basic and acidic residues" evidence="1">
    <location>
        <begin position="79"/>
        <end position="101"/>
    </location>
</feature>
<accession>A0ABM0N0B2</accession>
<feature type="compositionally biased region" description="Basic and acidic residues" evidence="1">
    <location>
        <begin position="52"/>
        <end position="63"/>
    </location>
</feature>
<sequence length="113" mass="12867">MQRKQELGMDDAEHEFRDLKKIKVECAEWIHTATILVQELLGGGSLELFKPLETEPPEKKYDESIAQTPEPPKSTEVVEETKEETPGVESQEEKEQPTEKIAADEKVNCLKCK</sequence>
<feature type="region of interest" description="Disordered" evidence="1">
    <location>
        <begin position="52"/>
        <end position="101"/>
    </location>
</feature>
<organism evidence="2 3">
    <name type="scientific">Saccoglossus kowalevskii</name>
    <name type="common">Acorn worm</name>
    <dbReference type="NCBI Taxonomy" id="10224"/>
    <lineage>
        <taxon>Eukaryota</taxon>
        <taxon>Metazoa</taxon>
        <taxon>Hemichordata</taxon>
        <taxon>Enteropneusta</taxon>
        <taxon>Harrimaniidae</taxon>
        <taxon>Saccoglossus</taxon>
    </lineage>
</organism>
<evidence type="ECO:0000313" key="4">
    <source>
        <dbReference type="RefSeq" id="XP_006825704.1"/>
    </source>
</evidence>
<proteinExistence type="predicted"/>
<dbReference type="RefSeq" id="XP_006825704.1">
    <property type="nucleotide sequence ID" value="XM_006825641.1"/>
</dbReference>
<dbReference type="RefSeq" id="XP_006825703.1">
    <property type="nucleotide sequence ID" value="XM_006825640.1"/>
</dbReference>
<dbReference type="PANTHER" id="PTHR23052:SF1">
    <property type="entry name" value="AXONEMAL DYNEIN LIGHT CHAIN DOMAIN-CONTAINING PROTEIN 1"/>
    <property type="match status" value="1"/>
</dbReference>
<dbReference type="Proteomes" id="UP000694865">
    <property type="component" value="Unplaced"/>
</dbReference>
<evidence type="ECO:0000313" key="3">
    <source>
        <dbReference type="RefSeq" id="XP_006825703.1"/>
    </source>
</evidence>
<name>A0ABM0N0B2_SACKO</name>
<dbReference type="PANTHER" id="PTHR23052">
    <property type="entry name" value="AXONEMAL DYNEIN LIGHT CHAIN DOMAIN-CONTAINING PROTEIN 1"/>
    <property type="match status" value="1"/>
</dbReference>
<keyword evidence="2" id="KW-1185">Reference proteome</keyword>
<protein>
    <submittedName>
        <fullName evidence="3">Uncharacterized protein LOC102804472 isoform X1</fullName>
    </submittedName>
    <submittedName>
        <fullName evidence="4">Uncharacterized protein LOC102804472 isoform X2</fullName>
    </submittedName>
</protein>
<evidence type="ECO:0000256" key="1">
    <source>
        <dbReference type="SAM" id="MobiDB-lite"/>
    </source>
</evidence>
<evidence type="ECO:0000313" key="2">
    <source>
        <dbReference type="Proteomes" id="UP000694865"/>
    </source>
</evidence>
<dbReference type="InterPro" id="IPR052845">
    <property type="entry name" value="Axonemal_dynein_LC_domain"/>
</dbReference>